<dbReference type="InterPro" id="IPR043502">
    <property type="entry name" value="DNA/RNA_pol_sf"/>
</dbReference>
<feature type="domain" description="Reverse transcriptase" evidence="1">
    <location>
        <begin position="6"/>
        <end position="185"/>
    </location>
</feature>
<dbReference type="PANTHER" id="PTHR24559:SF444">
    <property type="entry name" value="REVERSE TRANSCRIPTASE DOMAIN-CONTAINING PROTEIN"/>
    <property type="match status" value="1"/>
</dbReference>
<proteinExistence type="predicted"/>
<reference evidence="2" key="2">
    <citation type="journal article" date="2024" name="Plant">
        <title>Genomic evolution and insights into agronomic trait innovations of Sesamum species.</title>
        <authorList>
            <person name="Miao H."/>
            <person name="Wang L."/>
            <person name="Qu L."/>
            <person name="Liu H."/>
            <person name="Sun Y."/>
            <person name="Le M."/>
            <person name="Wang Q."/>
            <person name="Wei S."/>
            <person name="Zheng Y."/>
            <person name="Lin W."/>
            <person name="Duan Y."/>
            <person name="Cao H."/>
            <person name="Xiong S."/>
            <person name="Wang X."/>
            <person name="Wei L."/>
            <person name="Li C."/>
            <person name="Ma Q."/>
            <person name="Ju M."/>
            <person name="Zhao R."/>
            <person name="Li G."/>
            <person name="Mu C."/>
            <person name="Tian Q."/>
            <person name="Mei H."/>
            <person name="Zhang T."/>
            <person name="Gao T."/>
            <person name="Zhang H."/>
        </authorList>
    </citation>
    <scope>NUCLEOTIDE SEQUENCE</scope>
    <source>
        <strain evidence="2">KEN1</strain>
    </source>
</reference>
<dbReference type="Gene3D" id="3.10.10.10">
    <property type="entry name" value="HIV Type 1 Reverse Transcriptase, subunit A, domain 1"/>
    <property type="match status" value="1"/>
</dbReference>
<evidence type="ECO:0000313" key="2">
    <source>
        <dbReference type="EMBL" id="KAL0444418.1"/>
    </source>
</evidence>
<dbReference type="SUPFAM" id="SSF56672">
    <property type="entry name" value="DNA/RNA polymerases"/>
    <property type="match status" value="1"/>
</dbReference>
<dbReference type="EMBL" id="JACGWN010000007">
    <property type="protein sequence ID" value="KAL0444418.1"/>
    <property type="molecule type" value="Genomic_DNA"/>
</dbReference>
<dbReference type="PANTHER" id="PTHR24559">
    <property type="entry name" value="TRANSPOSON TY3-I GAG-POL POLYPROTEIN"/>
    <property type="match status" value="1"/>
</dbReference>
<organism evidence="2">
    <name type="scientific">Sesamum latifolium</name>
    <dbReference type="NCBI Taxonomy" id="2727402"/>
    <lineage>
        <taxon>Eukaryota</taxon>
        <taxon>Viridiplantae</taxon>
        <taxon>Streptophyta</taxon>
        <taxon>Embryophyta</taxon>
        <taxon>Tracheophyta</taxon>
        <taxon>Spermatophyta</taxon>
        <taxon>Magnoliopsida</taxon>
        <taxon>eudicotyledons</taxon>
        <taxon>Gunneridae</taxon>
        <taxon>Pentapetalae</taxon>
        <taxon>asterids</taxon>
        <taxon>lamiids</taxon>
        <taxon>Lamiales</taxon>
        <taxon>Pedaliaceae</taxon>
        <taxon>Sesamum</taxon>
    </lineage>
</organism>
<dbReference type="InterPro" id="IPR053134">
    <property type="entry name" value="RNA-dir_DNA_polymerase"/>
</dbReference>
<name>A0AAW2WSA1_9LAMI</name>
<comment type="caution">
    <text evidence="2">The sequence shown here is derived from an EMBL/GenBank/DDBJ whole genome shotgun (WGS) entry which is preliminary data.</text>
</comment>
<dbReference type="InterPro" id="IPR041577">
    <property type="entry name" value="RT_RNaseH_2"/>
</dbReference>
<evidence type="ECO:0000259" key="1">
    <source>
        <dbReference type="PROSITE" id="PS50878"/>
    </source>
</evidence>
<dbReference type="PROSITE" id="PS50878">
    <property type="entry name" value="RT_POL"/>
    <property type="match status" value="1"/>
</dbReference>
<protein>
    <submittedName>
        <fullName evidence="2">Retrovirus-related Pol polyprotein from transposon opus</fullName>
    </submittedName>
</protein>
<sequence length="346" mass="39996">MQWLLKLGYIREIYYPEWISNVVLLPKPGGKWRMCVDFTDLNKACPKDSYPLPRIDLLVDSTSGSERLSMLDAYQGYNLIKLAKNDQEKTNFITERGLYCINIMPFGLKNVGATYQRMVNKIFAHQIGRNMKIYVDDMLVKSQQKREHLADLQEYFGQLQKFGVKLNPKKCVFGVEGGKFLGYFVTQRDIKANPDKIADIQLMTPRRTIKEVQKLAGRMAAFNRFISRVADRGLPFFKVLRNIKNFQWAEECSKAFHELKAYLVAPLLLSKPKAGEMLWVYLALSPVATSAVLTREERGMQLPVYYTSRMLQGVEDRYEPMEKLILALVHSAQKLWPYFLAHLITS</sequence>
<dbReference type="InterPro" id="IPR043128">
    <property type="entry name" value="Rev_trsase/Diguanyl_cyclase"/>
</dbReference>
<dbReference type="Pfam" id="PF17919">
    <property type="entry name" value="RT_RNaseH_2"/>
    <property type="match status" value="1"/>
</dbReference>
<dbReference type="CDD" id="cd01647">
    <property type="entry name" value="RT_LTR"/>
    <property type="match status" value="1"/>
</dbReference>
<dbReference type="AlphaFoldDB" id="A0AAW2WSA1"/>
<dbReference type="Pfam" id="PF00078">
    <property type="entry name" value="RVT_1"/>
    <property type="match status" value="1"/>
</dbReference>
<dbReference type="Gene3D" id="3.30.70.270">
    <property type="match status" value="2"/>
</dbReference>
<gene>
    <name evidence="2" type="ORF">Slati_2164500</name>
</gene>
<reference evidence="2" key="1">
    <citation type="submission" date="2020-06" db="EMBL/GenBank/DDBJ databases">
        <authorList>
            <person name="Li T."/>
            <person name="Hu X."/>
            <person name="Zhang T."/>
            <person name="Song X."/>
            <person name="Zhang H."/>
            <person name="Dai N."/>
            <person name="Sheng W."/>
            <person name="Hou X."/>
            <person name="Wei L."/>
        </authorList>
    </citation>
    <scope>NUCLEOTIDE SEQUENCE</scope>
    <source>
        <strain evidence="2">KEN1</strain>
        <tissue evidence="2">Leaf</tissue>
    </source>
</reference>
<dbReference type="InterPro" id="IPR000477">
    <property type="entry name" value="RT_dom"/>
</dbReference>
<accession>A0AAW2WSA1</accession>